<feature type="region of interest" description="Disordered" evidence="1">
    <location>
        <begin position="72"/>
        <end position="97"/>
    </location>
</feature>
<comment type="caution">
    <text evidence="2">The sequence shown here is derived from an EMBL/GenBank/DDBJ whole genome shotgun (WGS) entry which is preliminary data.</text>
</comment>
<evidence type="ECO:0000313" key="3">
    <source>
        <dbReference type="Proteomes" id="UP000286415"/>
    </source>
</evidence>
<dbReference type="EMBL" id="NIRI02000042">
    <property type="protein sequence ID" value="KAG5448116.1"/>
    <property type="molecule type" value="Genomic_DNA"/>
</dbReference>
<dbReference type="OrthoDB" id="10492746at2759"/>
<evidence type="ECO:0000313" key="2">
    <source>
        <dbReference type="EMBL" id="KAG5448116.1"/>
    </source>
</evidence>
<accession>A0A8T1MGY4</accession>
<dbReference type="AlphaFoldDB" id="A0A8T1MGY4"/>
<sequence>MDDVVKTHIKNELRTLKGHSKGNESDEEPNKASLLARRERLVKEAEEQFLMQLREIMDETSLENEVGEIEDLSTKRTSNQSIQPPFQKVSPSIDTGPVHGTRSLVDRIIVKYLVSPDERIRVTDSEICRIRRALVRHIELNGTKNILSTFDLTEWESNCQ</sequence>
<keyword evidence="3" id="KW-1185">Reference proteome</keyword>
<organism evidence="2 3">
    <name type="scientific">Clonorchis sinensis</name>
    <name type="common">Chinese liver fluke</name>
    <dbReference type="NCBI Taxonomy" id="79923"/>
    <lineage>
        <taxon>Eukaryota</taxon>
        <taxon>Metazoa</taxon>
        <taxon>Spiralia</taxon>
        <taxon>Lophotrochozoa</taxon>
        <taxon>Platyhelminthes</taxon>
        <taxon>Trematoda</taxon>
        <taxon>Digenea</taxon>
        <taxon>Opisthorchiida</taxon>
        <taxon>Opisthorchiata</taxon>
        <taxon>Opisthorchiidae</taxon>
        <taxon>Clonorchis</taxon>
    </lineage>
</organism>
<reference evidence="2 3" key="1">
    <citation type="journal article" date="2018" name="Biotechnol. Adv.">
        <title>Improved genomic resources and new bioinformatic workflow for the carcinogenic parasite Clonorchis sinensis: Biotechnological implications.</title>
        <authorList>
            <person name="Wang D."/>
            <person name="Korhonen P.K."/>
            <person name="Gasser R.B."/>
            <person name="Young N.D."/>
        </authorList>
    </citation>
    <scope>NUCLEOTIDE SEQUENCE [LARGE SCALE GENOMIC DNA]</scope>
    <source>
        <strain evidence="2">Cs-k2</strain>
    </source>
</reference>
<feature type="compositionally biased region" description="Polar residues" evidence="1">
    <location>
        <begin position="75"/>
        <end position="93"/>
    </location>
</feature>
<gene>
    <name evidence="2" type="ORF">CSKR_106384</name>
</gene>
<reference evidence="2 3" key="2">
    <citation type="journal article" date="2021" name="Genomics">
        <title>High-quality reference genome for Clonorchis sinensis.</title>
        <authorList>
            <person name="Young N.D."/>
            <person name="Stroehlein A.J."/>
            <person name="Kinkar L."/>
            <person name="Wang T."/>
            <person name="Sohn W.M."/>
            <person name="Chang B.C.H."/>
            <person name="Kaur P."/>
            <person name="Weisz D."/>
            <person name="Dudchenko O."/>
            <person name="Aiden E.L."/>
            <person name="Korhonen P.K."/>
            <person name="Gasser R.B."/>
        </authorList>
    </citation>
    <scope>NUCLEOTIDE SEQUENCE [LARGE SCALE GENOMIC DNA]</scope>
    <source>
        <strain evidence="2">Cs-k2</strain>
    </source>
</reference>
<name>A0A8T1MGY4_CLOSI</name>
<dbReference type="Proteomes" id="UP000286415">
    <property type="component" value="Unassembled WGS sequence"/>
</dbReference>
<evidence type="ECO:0000256" key="1">
    <source>
        <dbReference type="SAM" id="MobiDB-lite"/>
    </source>
</evidence>
<protein>
    <submittedName>
        <fullName evidence="2">Uncharacterized protein</fullName>
    </submittedName>
</protein>
<proteinExistence type="predicted"/>